<keyword evidence="2" id="KW-1185">Reference proteome</keyword>
<protein>
    <submittedName>
        <fullName evidence="1">Uncharacterized protein</fullName>
    </submittedName>
</protein>
<evidence type="ECO:0000313" key="2">
    <source>
        <dbReference type="Proteomes" id="UP000247696"/>
    </source>
</evidence>
<name>A0A2Z3YR16_9CORY</name>
<gene>
    <name evidence="1" type="ORF">Csp1_25480</name>
</gene>
<dbReference type="STRING" id="1737425.GCA_900049755_01346"/>
<organism evidence="1 2">
    <name type="scientific">Corynebacterium provencense</name>
    <dbReference type="NCBI Taxonomy" id="1737425"/>
    <lineage>
        <taxon>Bacteria</taxon>
        <taxon>Bacillati</taxon>
        <taxon>Actinomycetota</taxon>
        <taxon>Actinomycetes</taxon>
        <taxon>Mycobacteriales</taxon>
        <taxon>Corynebacteriaceae</taxon>
        <taxon>Corynebacterium</taxon>
    </lineage>
</organism>
<sequence length="635" mass="68689">MLPRFSGFWWTTLANRMTAIVTNHLPADSAAIPVTPLDLTGCRRRSVLLRAAASGRIRPELSASALAERYSHRQRAQLRREAVWNALPVRERLGDRVRLSRVDVVDDGTAEEQTLEALAAGVRLITGARLSDGALACDVDLLVRTDTGAGLGEATAYMPVTVTAHTVAARLKTGSATVPGASGGNGTAGSPDNGVRVVDVVALGLGAPARAPLRHRSNAGDSYKVAVAHVLLDRLGLASGDVGFIGGGTAGYSRCVVIPADRVLPGLERALEAPVPDRPVRVRECEGCEFHNHCRSELVERRDISLMLPGDRGSRWRDAGIETLPQLAALAERPHEVVDAVPVTAVDRESPALAAAWLAGVGYLRRPLKRWITRPELWCGHSFRMPDHLGDGELPMAREIGDAVEIDVDMEAHPTRGTFLWGTFDGTGYRPFTDFSRDGDGGEHVARYWCWLMARRQAARNSGRVFRAYCYSQQGENHWMRSYASRYGGREYTPGIVMPTLAEVNAFLASPEWVDVFALVRNALAANASLGLKAVAALAGFTFSQKDVDGRAAVDLFEIAVGGRDGGSDGDGGSDCDGAPRSRARRTLERYNADDCYAPAAVRRWLRLGAPGVPPLEYREKERTVRTPWISCSGS</sequence>
<accession>A0A2Z3YR16</accession>
<evidence type="ECO:0000313" key="1">
    <source>
        <dbReference type="EMBL" id="AWT27296.1"/>
    </source>
</evidence>
<dbReference type="Proteomes" id="UP000247696">
    <property type="component" value="Chromosome"/>
</dbReference>
<dbReference type="KEGG" id="cpre:Csp1_25480"/>
<dbReference type="EMBL" id="CP024988">
    <property type="protein sequence ID" value="AWT27296.1"/>
    <property type="molecule type" value="Genomic_DNA"/>
</dbReference>
<reference evidence="2" key="1">
    <citation type="submission" date="2017-11" db="EMBL/GenBank/DDBJ databases">
        <title>Otitis media/interna in a cat caused by the recently described species Corynebacterium provencense.</title>
        <authorList>
            <person name="Kittl S."/>
            <person name="Brodard I."/>
            <person name="Rychener L."/>
            <person name="Jores J."/>
            <person name="Roosje P."/>
            <person name="Gobeli Brawand S."/>
        </authorList>
    </citation>
    <scope>NUCLEOTIDE SEQUENCE [LARGE SCALE GENOMIC DNA]</scope>
    <source>
        <strain evidence="2">17KM38</strain>
    </source>
</reference>
<proteinExistence type="predicted"/>
<dbReference type="AlphaFoldDB" id="A0A2Z3YR16"/>